<evidence type="ECO:0000259" key="3">
    <source>
        <dbReference type="Pfam" id="PF03358"/>
    </source>
</evidence>
<organism evidence="4 5">
    <name type="scientific">Desulfonatronum thiosulfatophilum</name>
    <dbReference type="NCBI Taxonomy" id="617002"/>
    <lineage>
        <taxon>Bacteria</taxon>
        <taxon>Pseudomonadati</taxon>
        <taxon>Thermodesulfobacteriota</taxon>
        <taxon>Desulfovibrionia</taxon>
        <taxon>Desulfovibrionales</taxon>
        <taxon>Desulfonatronaceae</taxon>
        <taxon>Desulfonatronum</taxon>
    </lineage>
</organism>
<dbReference type="GO" id="GO:0016491">
    <property type="term" value="F:oxidoreductase activity"/>
    <property type="evidence" value="ECO:0007669"/>
    <property type="project" value="InterPro"/>
</dbReference>
<evidence type="ECO:0000256" key="2">
    <source>
        <dbReference type="ARBA" id="ARBA00022643"/>
    </source>
</evidence>
<dbReference type="SUPFAM" id="SSF52218">
    <property type="entry name" value="Flavoproteins"/>
    <property type="match status" value="1"/>
</dbReference>
<evidence type="ECO:0000313" key="4">
    <source>
        <dbReference type="EMBL" id="SDB62279.1"/>
    </source>
</evidence>
<accession>A0A1G6EXS7</accession>
<keyword evidence="2" id="KW-0288">FMN</keyword>
<dbReference type="AlphaFoldDB" id="A0A1G6EXS7"/>
<dbReference type="InterPro" id="IPR005025">
    <property type="entry name" value="FMN_Rdtase-like_dom"/>
</dbReference>
<proteinExistence type="predicted"/>
<keyword evidence="5" id="KW-1185">Reference proteome</keyword>
<dbReference type="Pfam" id="PF03358">
    <property type="entry name" value="FMN_red"/>
    <property type="match status" value="1"/>
</dbReference>
<dbReference type="PANTHER" id="PTHR43278">
    <property type="entry name" value="NAD(P)H-DEPENDENT FMN-CONTAINING OXIDOREDUCTASE YWQN-RELATED"/>
    <property type="match status" value="1"/>
</dbReference>
<evidence type="ECO:0000256" key="1">
    <source>
        <dbReference type="ARBA" id="ARBA00022630"/>
    </source>
</evidence>
<gene>
    <name evidence="4" type="ORF">SAMN05660653_03270</name>
</gene>
<dbReference type="InterPro" id="IPR051796">
    <property type="entry name" value="ISF_SsuE-like"/>
</dbReference>
<reference evidence="4 5" key="1">
    <citation type="submission" date="2016-10" db="EMBL/GenBank/DDBJ databases">
        <authorList>
            <person name="de Groot N.N."/>
        </authorList>
    </citation>
    <scope>NUCLEOTIDE SEQUENCE [LARGE SCALE GENOMIC DNA]</scope>
    <source>
        <strain evidence="4 5">ASO4-2</strain>
    </source>
</reference>
<dbReference type="EMBL" id="FMXO01000034">
    <property type="protein sequence ID" value="SDB62279.1"/>
    <property type="molecule type" value="Genomic_DNA"/>
</dbReference>
<sequence length="227" mass="25776">MKVMTFNGSPRKKKWNTVTLLNNALQGAQSTGAATELVQLYDLTFSGCISCFSCKRLSRKKDGVCSVQDDLTPVLDRVKEADALIIGTPVYYGAESAATRAFLERLCFPYLKYSKDGRSLFPRRINTAMIYTMNAPDHMLPQIGYDRMFAMTQMMLQFHFGACELLLSSDTLQYSDYDKFEAEAFDKDAKRQRHAKVFPDDCRRAFELGVRMASGEVPEAKPMPWHE</sequence>
<dbReference type="STRING" id="617002.SAMN05660653_03270"/>
<evidence type="ECO:0000313" key="5">
    <source>
        <dbReference type="Proteomes" id="UP000198771"/>
    </source>
</evidence>
<keyword evidence="1" id="KW-0285">Flavoprotein</keyword>
<dbReference type="Gene3D" id="3.40.50.360">
    <property type="match status" value="1"/>
</dbReference>
<dbReference type="Proteomes" id="UP000198771">
    <property type="component" value="Unassembled WGS sequence"/>
</dbReference>
<dbReference type="InterPro" id="IPR029039">
    <property type="entry name" value="Flavoprotein-like_sf"/>
</dbReference>
<dbReference type="RefSeq" id="WP_092124016.1">
    <property type="nucleotide sequence ID" value="NZ_FMXO01000034.1"/>
</dbReference>
<dbReference type="PANTHER" id="PTHR43278:SF2">
    <property type="entry name" value="IRON-SULFUR FLAVOPROTEIN"/>
    <property type="match status" value="1"/>
</dbReference>
<dbReference type="OrthoDB" id="6398207at2"/>
<name>A0A1G6EXS7_9BACT</name>
<feature type="domain" description="NADPH-dependent FMN reductase-like" evidence="3">
    <location>
        <begin position="1"/>
        <end position="108"/>
    </location>
</feature>
<protein>
    <submittedName>
        <fullName evidence="4">NADPH-dependent FMN reductase</fullName>
    </submittedName>
</protein>